<keyword evidence="5" id="KW-0413">Isomerase</keyword>
<accession>A0A7G9QSY4</accession>
<dbReference type="InterPro" id="IPR032259">
    <property type="entry name" value="HIBYL-CoA-H"/>
</dbReference>
<dbReference type="GO" id="GO:0016853">
    <property type="term" value="F:isomerase activity"/>
    <property type="evidence" value="ECO:0007669"/>
    <property type="project" value="UniProtKB-KW"/>
</dbReference>
<dbReference type="Pfam" id="PF16113">
    <property type="entry name" value="ECH_2"/>
    <property type="match status" value="1"/>
</dbReference>
<dbReference type="InterPro" id="IPR029045">
    <property type="entry name" value="ClpP/crotonase-like_dom_sf"/>
</dbReference>
<dbReference type="GO" id="GO:0003860">
    <property type="term" value="F:3-hydroxyisobutyryl-CoA hydrolase activity"/>
    <property type="evidence" value="ECO:0007669"/>
    <property type="project" value="UniProtKB-EC"/>
</dbReference>
<dbReference type="CDD" id="cd06558">
    <property type="entry name" value="crotonase-like"/>
    <property type="match status" value="1"/>
</dbReference>
<proteinExistence type="predicted"/>
<keyword evidence="3" id="KW-0378">Hydrolase</keyword>
<comment type="catalytic activity">
    <reaction evidence="1">
        <text>3-hydroxy-2-methylpropanoyl-CoA + H2O = 3-hydroxy-2-methylpropanoate + CoA + H(+)</text>
        <dbReference type="Rhea" id="RHEA:20888"/>
        <dbReference type="ChEBI" id="CHEBI:11805"/>
        <dbReference type="ChEBI" id="CHEBI:15377"/>
        <dbReference type="ChEBI" id="CHEBI:15378"/>
        <dbReference type="ChEBI" id="CHEBI:57287"/>
        <dbReference type="ChEBI" id="CHEBI:57340"/>
        <dbReference type="EC" id="3.1.2.4"/>
    </reaction>
</comment>
<protein>
    <recommendedName>
        <fullName evidence="2">3-hydroxyisobutyryl-CoA hydrolase</fullName>
        <ecNumber evidence="2">3.1.2.4</ecNumber>
    </recommendedName>
</protein>
<evidence type="ECO:0000256" key="2">
    <source>
        <dbReference type="ARBA" id="ARBA00011915"/>
    </source>
</evidence>
<dbReference type="AlphaFoldDB" id="A0A7G9QSY4"/>
<evidence type="ECO:0000313" key="6">
    <source>
        <dbReference type="Proteomes" id="UP000515977"/>
    </source>
</evidence>
<gene>
    <name evidence="5" type="ORF">H9L17_15045</name>
</gene>
<dbReference type="GO" id="GO:0006574">
    <property type="term" value="P:L-valine catabolic process"/>
    <property type="evidence" value="ECO:0007669"/>
    <property type="project" value="TreeGrafter"/>
</dbReference>
<keyword evidence="6" id="KW-1185">Reference proteome</keyword>
<evidence type="ECO:0000259" key="4">
    <source>
        <dbReference type="Pfam" id="PF16113"/>
    </source>
</evidence>
<organism evidence="5 6">
    <name type="scientific">Thermomonas brevis</name>
    <dbReference type="NCBI Taxonomy" id="215691"/>
    <lineage>
        <taxon>Bacteria</taxon>
        <taxon>Pseudomonadati</taxon>
        <taxon>Pseudomonadota</taxon>
        <taxon>Gammaproteobacteria</taxon>
        <taxon>Lysobacterales</taxon>
        <taxon>Lysobacteraceae</taxon>
        <taxon>Thermomonas</taxon>
    </lineage>
</organism>
<dbReference type="PANTHER" id="PTHR43176:SF3">
    <property type="entry name" value="3-HYDROXYISOBUTYRYL-COA HYDROLASE, MITOCHONDRIAL"/>
    <property type="match status" value="1"/>
</dbReference>
<evidence type="ECO:0000313" key="5">
    <source>
        <dbReference type="EMBL" id="QNN46459.1"/>
    </source>
</evidence>
<dbReference type="RefSeq" id="WP_187570225.1">
    <property type="nucleotide sequence ID" value="NZ_CP060711.1"/>
</dbReference>
<name>A0A7G9QSY4_9GAMM</name>
<dbReference type="EC" id="3.1.2.4" evidence="2"/>
<dbReference type="SUPFAM" id="SSF52096">
    <property type="entry name" value="ClpP/crotonase"/>
    <property type="match status" value="1"/>
</dbReference>
<dbReference type="NCBIfam" id="NF004127">
    <property type="entry name" value="PRK05617.1"/>
    <property type="match status" value="1"/>
</dbReference>
<dbReference type="Gene3D" id="3.90.226.10">
    <property type="entry name" value="2-enoyl-CoA Hydratase, Chain A, domain 1"/>
    <property type="match status" value="1"/>
</dbReference>
<dbReference type="GO" id="GO:0005829">
    <property type="term" value="C:cytosol"/>
    <property type="evidence" value="ECO:0007669"/>
    <property type="project" value="TreeGrafter"/>
</dbReference>
<dbReference type="EMBL" id="CP060711">
    <property type="protein sequence ID" value="QNN46459.1"/>
    <property type="molecule type" value="Genomic_DNA"/>
</dbReference>
<dbReference type="Proteomes" id="UP000515977">
    <property type="component" value="Chromosome"/>
</dbReference>
<evidence type="ECO:0000256" key="3">
    <source>
        <dbReference type="ARBA" id="ARBA00022801"/>
    </source>
</evidence>
<reference evidence="5 6" key="1">
    <citation type="submission" date="2020-08" db="EMBL/GenBank/DDBJ databases">
        <title>Genome sequence of Thermomonas brevis KACC 16975T.</title>
        <authorList>
            <person name="Hyun D.-W."/>
            <person name="Bae J.-W."/>
        </authorList>
    </citation>
    <scope>NUCLEOTIDE SEQUENCE [LARGE SCALE GENOMIC DNA]</scope>
    <source>
        <strain evidence="5 6">KACC 16975</strain>
    </source>
</reference>
<dbReference type="PANTHER" id="PTHR43176">
    <property type="entry name" value="3-HYDROXYISOBUTYRYL-COA HYDROLASE-RELATED"/>
    <property type="match status" value="1"/>
</dbReference>
<feature type="domain" description="Enoyl-CoA hydratase/isomerase" evidence="4">
    <location>
        <begin position="23"/>
        <end position="372"/>
    </location>
</feature>
<dbReference type="KEGG" id="tbv:H9L17_15045"/>
<sequence>MNDDAIEASVLFAERDAGNGKRIGIATLNAPKTLNGLSLEMARLLDAQLIQWAADDDIALVVLQGTGEKAFCAGGDLQGLYRGMREQQQRDRWEADAFADPRGNPHAETFFATEYRLDYRIHTYPKPLLCWGHGIVMGGGIGLMSGASHRVVSERSKLAFPEITVGLFPDVGGSWLLPRVPDGAGLFLALTGAPLDASDAIHAGLADVLVPEARRGDVFDAIAETDWANDAGARRAQLHALLARFADTTAPGPLQRHAARIRIACAQATLEDSVVAIAALDANDDAWLRNAQTTLAAGAPGSARLGYELQQRGAALPLADVFRLEYIVALHCAAHGDFAEGIRALLIDKDRNPHWQPATLAAASAAWAQSFFAAPWAAHEHPLADLGH</sequence>
<evidence type="ECO:0000256" key="1">
    <source>
        <dbReference type="ARBA" id="ARBA00001709"/>
    </source>
</evidence>
<dbReference type="InterPro" id="IPR045004">
    <property type="entry name" value="ECH_dom"/>
</dbReference>